<name>A0A3P4APC9_THETH</name>
<feature type="region of interest" description="Disordered" evidence="1">
    <location>
        <begin position="136"/>
        <end position="165"/>
    </location>
</feature>
<dbReference type="Proteomes" id="UP000279841">
    <property type="component" value="Chromosome"/>
</dbReference>
<dbReference type="EMBL" id="LR027517">
    <property type="protein sequence ID" value="VCU52987.1"/>
    <property type="molecule type" value="Genomic_DNA"/>
</dbReference>
<evidence type="ECO:0000313" key="3">
    <source>
        <dbReference type="EMBL" id="VCU52987.1"/>
    </source>
</evidence>
<evidence type="ECO:0000256" key="1">
    <source>
        <dbReference type="SAM" id="MobiDB-lite"/>
    </source>
</evidence>
<protein>
    <recommendedName>
        <fullName evidence="2">Transposase IS4-like domain-containing protein</fullName>
    </recommendedName>
</protein>
<evidence type="ECO:0000313" key="4">
    <source>
        <dbReference type="Proteomes" id="UP000279841"/>
    </source>
</evidence>
<dbReference type="Pfam" id="PF01609">
    <property type="entry name" value="DDE_Tnp_1"/>
    <property type="match status" value="1"/>
</dbReference>
<gene>
    <name evidence="3" type="ORF">TTHN1_00746</name>
</gene>
<dbReference type="GO" id="GO:0004803">
    <property type="term" value="F:transposase activity"/>
    <property type="evidence" value="ECO:0007669"/>
    <property type="project" value="InterPro"/>
</dbReference>
<dbReference type="GO" id="GO:0003677">
    <property type="term" value="F:DNA binding"/>
    <property type="evidence" value="ECO:0007669"/>
    <property type="project" value="InterPro"/>
</dbReference>
<dbReference type="AlphaFoldDB" id="A0A3P4APC9"/>
<dbReference type="GO" id="GO:0006313">
    <property type="term" value="P:DNA transposition"/>
    <property type="evidence" value="ECO:0007669"/>
    <property type="project" value="InterPro"/>
</dbReference>
<dbReference type="InterPro" id="IPR002559">
    <property type="entry name" value="Transposase_11"/>
</dbReference>
<proteinExistence type="predicted"/>
<reference evidence="3 4" key="1">
    <citation type="submission" date="2018-10" db="EMBL/GenBank/DDBJ databases">
        <authorList>
            <person name="Peiro R."/>
            <person name="Begona"/>
            <person name="Cbmso G."/>
            <person name="Lopez M."/>
            <person name="Gonzalez S."/>
            <person name="Sacristan E."/>
            <person name="Castillo E."/>
        </authorList>
    </citation>
    <scope>NUCLEOTIDE SEQUENCE [LARGE SCALE GENOMIC DNA]</scope>
    <source>
        <strain evidence="3">TTHNAR1</strain>
    </source>
</reference>
<sequence length="329" mass="36747">MYISLLMGKRGFLRREASPKEVLEHCLRLAREVAPPTPKGKRGRPWRYSHALYLALLLFRAFFHLTYRETEASLQDLMEGPFPSHQSLARYALKHLDPKLLEALLERLSRELEAHLAPESSPEGEAASDEAPAHLAALSPPLPHGHHGAGLPEQGPASPLSSGKEVRRVRGHARLLALMRWDRERRLLWPWGGVVGEGYAPDPRLGGEVLKRFPPSRGWLLADAGFDGKEVWGVLGEAGVRPVIRLRGGGEAREEARVRAREGWDPEVYRFRGVVEGVFGGMKTRLGGGYLWERKPWTAMARALLELIAYGLRVLLSLLPPPPGYKAIY</sequence>
<evidence type="ECO:0000259" key="2">
    <source>
        <dbReference type="Pfam" id="PF01609"/>
    </source>
</evidence>
<organism evidence="3 4">
    <name type="scientific">Thermus thermophilus</name>
    <dbReference type="NCBI Taxonomy" id="274"/>
    <lineage>
        <taxon>Bacteria</taxon>
        <taxon>Thermotogati</taxon>
        <taxon>Deinococcota</taxon>
        <taxon>Deinococci</taxon>
        <taxon>Thermales</taxon>
        <taxon>Thermaceae</taxon>
        <taxon>Thermus</taxon>
    </lineage>
</organism>
<feature type="domain" description="Transposase IS4-like" evidence="2">
    <location>
        <begin position="199"/>
        <end position="310"/>
    </location>
</feature>
<accession>A0A3P4APC9</accession>